<dbReference type="InterPro" id="IPR027417">
    <property type="entry name" value="P-loop_NTPase"/>
</dbReference>
<dbReference type="GO" id="GO:0003676">
    <property type="term" value="F:nucleic acid binding"/>
    <property type="evidence" value="ECO:0007669"/>
    <property type="project" value="InterPro"/>
</dbReference>
<proteinExistence type="predicted"/>
<dbReference type="InterPro" id="IPR001650">
    <property type="entry name" value="Helicase_C-like"/>
</dbReference>
<dbReference type="Gene3D" id="3.40.50.300">
    <property type="entry name" value="P-loop containing nucleotide triphosphate hydrolases"/>
    <property type="match status" value="2"/>
</dbReference>
<keyword evidence="1" id="KW-0547">Nucleotide-binding</keyword>
<dbReference type="OrthoDB" id="10256233at2759"/>
<evidence type="ECO:0000313" key="9">
    <source>
        <dbReference type="Proteomes" id="UP000257109"/>
    </source>
</evidence>
<evidence type="ECO:0000256" key="1">
    <source>
        <dbReference type="ARBA" id="ARBA00022741"/>
    </source>
</evidence>
<dbReference type="GO" id="GO:0005524">
    <property type="term" value="F:ATP binding"/>
    <property type="evidence" value="ECO:0007669"/>
    <property type="project" value="UniProtKB-KW"/>
</dbReference>
<keyword evidence="3 8" id="KW-0347">Helicase</keyword>
<dbReference type="InterPro" id="IPR014001">
    <property type="entry name" value="Helicase_ATP-bd"/>
</dbReference>
<dbReference type="SMART" id="SM00487">
    <property type="entry name" value="DEXDc"/>
    <property type="match status" value="1"/>
</dbReference>
<feature type="domain" description="Helicase C-terminal" evidence="7">
    <location>
        <begin position="458"/>
        <end position="651"/>
    </location>
</feature>
<dbReference type="STRING" id="157652.A0A371FTH4"/>
<dbReference type="InterPro" id="IPR044742">
    <property type="entry name" value="DEAD/DEAH_RhlB"/>
</dbReference>
<keyword evidence="2" id="KW-0378">Hydrolase</keyword>
<gene>
    <name evidence="8" type="ORF">CR513_37716</name>
</gene>
<feature type="domain" description="Helicase ATP-binding" evidence="6">
    <location>
        <begin position="281"/>
        <end position="433"/>
    </location>
</feature>
<dbReference type="AlphaFoldDB" id="A0A371FTH4"/>
<keyword evidence="9" id="KW-1185">Reference proteome</keyword>
<evidence type="ECO:0000256" key="3">
    <source>
        <dbReference type="ARBA" id="ARBA00022806"/>
    </source>
</evidence>
<dbReference type="SUPFAM" id="SSF56672">
    <property type="entry name" value="DNA/RNA polymerases"/>
    <property type="match status" value="1"/>
</dbReference>
<protein>
    <submittedName>
        <fullName evidence="8">DEAD-box ATP-dependent RNA helicase 39</fullName>
    </submittedName>
</protein>
<dbReference type="CDD" id="cd18787">
    <property type="entry name" value="SF2_C_DEAD"/>
    <property type="match status" value="1"/>
</dbReference>
<keyword evidence="4" id="KW-0067">ATP-binding</keyword>
<dbReference type="PROSITE" id="PS51192">
    <property type="entry name" value="HELICASE_ATP_BIND_1"/>
    <property type="match status" value="1"/>
</dbReference>
<dbReference type="CDD" id="cd09272">
    <property type="entry name" value="RNase_HI_RT_Ty1"/>
    <property type="match status" value="1"/>
</dbReference>
<evidence type="ECO:0000256" key="5">
    <source>
        <dbReference type="SAM" id="MobiDB-lite"/>
    </source>
</evidence>
<evidence type="ECO:0000313" key="8">
    <source>
        <dbReference type="EMBL" id="RDX81581.1"/>
    </source>
</evidence>
<organism evidence="8 9">
    <name type="scientific">Mucuna pruriens</name>
    <name type="common">Velvet bean</name>
    <name type="synonym">Dolichos pruriens</name>
    <dbReference type="NCBI Taxonomy" id="157652"/>
    <lineage>
        <taxon>Eukaryota</taxon>
        <taxon>Viridiplantae</taxon>
        <taxon>Streptophyta</taxon>
        <taxon>Embryophyta</taxon>
        <taxon>Tracheophyta</taxon>
        <taxon>Spermatophyta</taxon>
        <taxon>Magnoliopsida</taxon>
        <taxon>eudicotyledons</taxon>
        <taxon>Gunneridae</taxon>
        <taxon>Pentapetalae</taxon>
        <taxon>rosids</taxon>
        <taxon>fabids</taxon>
        <taxon>Fabales</taxon>
        <taxon>Fabaceae</taxon>
        <taxon>Papilionoideae</taxon>
        <taxon>50 kb inversion clade</taxon>
        <taxon>NPAAA clade</taxon>
        <taxon>indigoferoid/millettioid clade</taxon>
        <taxon>Phaseoleae</taxon>
        <taxon>Mucuna</taxon>
    </lineage>
</organism>
<feature type="non-terminal residue" evidence="8">
    <location>
        <position position="1"/>
    </location>
</feature>
<comment type="caution">
    <text evidence="8">The sequence shown here is derived from an EMBL/GenBank/DDBJ whole genome shotgun (WGS) entry which is preliminary data.</text>
</comment>
<accession>A0A371FTH4</accession>
<dbReference type="InterPro" id="IPR011545">
    <property type="entry name" value="DEAD/DEAH_box_helicase_dom"/>
</dbReference>
<feature type="region of interest" description="Disordered" evidence="5">
    <location>
        <begin position="655"/>
        <end position="761"/>
    </location>
</feature>
<evidence type="ECO:0000259" key="6">
    <source>
        <dbReference type="PROSITE" id="PS51192"/>
    </source>
</evidence>
<dbReference type="Pfam" id="PF00271">
    <property type="entry name" value="Helicase_C"/>
    <property type="match status" value="1"/>
</dbReference>
<dbReference type="Pfam" id="PF00270">
    <property type="entry name" value="DEAD"/>
    <property type="match status" value="1"/>
</dbReference>
<dbReference type="EMBL" id="QJKJ01007891">
    <property type="protein sequence ID" value="RDX81581.1"/>
    <property type="molecule type" value="Genomic_DNA"/>
</dbReference>
<evidence type="ECO:0000256" key="4">
    <source>
        <dbReference type="ARBA" id="ARBA00022840"/>
    </source>
</evidence>
<feature type="compositionally biased region" description="Low complexity" evidence="5">
    <location>
        <begin position="678"/>
        <end position="723"/>
    </location>
</feature>
<dbReference type="PROSITE" id="PS51194">
    <property type="entry name" value="HELICASE_CTER"/>
    <property type="match status" value="1"/>
</dbReference>
<dbReference type="PANTHER" id="PTHR47960">
    <property type="entry name" value="DEAD-BOX ATP-DEPENDENT RNA HELICASE 50"/>
    <property type="match status" value="1"/>
</dbReference>
<feature type="compositionally biased region" description="Polar residues" evidence="5">
    <location>
        <begin position="727"/>
        <end position="745"/>
    </location>
</feature>
<dbReference type="GO" id="GO:0016787">
    <property type="term" value="F:hydrolase activity"/>
    <property type="evidence" value="ECO:0007669"/>
    <property type="project" value="UniProtKB-KW"/>
</dbReference>
<dbReference type="InterPro" id="IPR043502">
    <property type="entry name" value="DNA/RNA_pol_sf"/>
</dbReference>
<sequence>MALNRHQEPRTEELMATYLILALKKCISEHGVYVKCWKGSMKLEKLPVCLYVDDLLITNNSEMMNEFEMSDLGLLSYFLGIEFEITKYERETDEELVGPTHYRKIFGCLRYLCNTRPDLSFGVGLISRFMQEPRQSHLLAAKRILRYVQGTIDFGVLFPKGEAEKELELIGYSDSDWCGDKSDRKNNAGGAPISWSSTKELVVALSSCEAEYIAASKTACQAVWLEALMKDLQVENLGKIKLLVDNKSAIDLARHPASHGRSKHIETRFHFLREQLLRRDEQLNGILLKPRRPRAVVLCPTRELSEQVFRVAKSISHHARFRCTMVSGGGRIRPQEDSLNNPIDMVVGTPGRVLQHIEEGNMVYGDIKYLVLDEADTMFDRGFGPDIRKFLGPLKNRASKPDALGFQTILVTATMTKAVQKLIDEEFQGILHLRTSTLHKKISSARHDFIKLSGSENKLEALLQVLEPSLAKGNRVMVFCNTLDSSRAVDHFLDENQISTVNYHGEVPAEQRVENLRKFKSDGDDCPTLVCTDLAARGLDLDVDHVVMFDFPLNSVSIISINIYWHTGSQSTSSFFPPFFLDINWLQLTKYSFSFLFQIDYLHRTGRTARMGAKGKVTSLVTKKDFDLASKIEEAMRKNESLDAITKESVRRDIARTQISEPKGKSKKLVQVSKFKGKSGSRASSRNNGSGMKSGKGSPVKSMKKGINVSKLVKSSSASSLRKASSENKQTSKMVSATKSTNSKLNVVGFRGKNSSSNNRE</sequence>
<name>A0A371FTH4_MUCPR</name>
<evidence type="ECO:0000256" key="2">
    <source>
        <dbReference type="ARBA" id="ARBA00022801"/>
    </source>
</evidence>
<dbReference type="SMART" id="SM00490">
    <property type="entry name" value="HELICc"/>
    <property type="match status" value="1"/>
</dbReference>
<dbReference type="Proteomes" id="UP000257109">
    <property type="component" value="Unassembled WGS sequence"/>
</dbReference>
<reference evidence="8" key="1">
    <citation type="submission" date="2018-05" db="EMBL/GenBank/DDBJ databases">
        <title>Draft genome of Mucuna pruriens seed.</title>
        <authorList>
            <person name="Nnadi N.E."/>
            <person name="Vos R."/>
            <person name="Hasami M.H."/>
            <person name="Devisetty U.K."/>
            <person name="Aguiy J.C."/>
        </authorList>
    </citation>
    <scope>NUCLEOTIDE SEQUENCE [LARGE SCALE GENOMIC DNA]</scope>
    <source>
        <strain evidence="8">JCA_2017</strain>
    </source>
</reference>
<dbReference type="GO" id="GO:0004386">
    <property type="term" value="F:helicase activity"/>
    <property type="evidence" value="ECO:0007669"/>
    <property type="project" value="UniProtKB-KW"/>
</dbReference>
<dbReference type="SUPFAM" id="SSF52540">
    <property type="entry name" value="P-loop containing nucleoside triphosphate hydrolases"/>
    <property type="match status" value="1"/>
</dbReference>
<evidence type="ECO:0000259" key="7">
    <source>
        <dbReference type="PROSITE" id="PS51194"/>
    </source>
</evidence>
<dbReference type="CDD" id="cd00268">
    <property type="entry name" value="DEADc"/>
    <property type="match status" value="1"/>
</dbReference>